<evidence type="ECO:0000313" key="11">
    <source>
        <dbReference type="EMBL" id="GAQ95363.1"/>
    </source>
</evidence>
<dbReference type="CDD" id="cd00082">
    <property type="entry name" value="HisKA"/>
    <property type="match status" value="1"/>
</dbReference>
<dbReference type="InterPro" id="IPR005467">
    <property type="entry name" value="His_kinase_dom"/>
</dbReference>
<feature type="domain" description="Histidine kinase" evidence="10">
    <location>
        <begin position="326"/>
        <end position="532"/>
    </location>
</feature>
<dbReference type="GO" id="GO:0005524">
    <property type="term" value="F:ATP binding"/>
    <property type="evidence" value="ECO:0007669"/>
    <property type="project" value="UniProtKB-KW"/>
</dbReference>
<dbReference type="InterPro" id="IPR004358">
    <property type="entry name" value="Sig_transdc_His_kin-like_C"/>
</dbReference>
<dbReference type="Gene3D" id="1.10.287.130">
    <property type="match status" value="1"/>
</dbReference>
<dbReference type="InterPro" id="IPR036097">
    <property type="entry name" value="HisK_dim/P_sf"/>
</dbReference>
<evidence type="ECO:0000256" key="3">
    <source>
        <dbReference type="ARBA" id="ARBA00022553"/>
    </source>
</evidence>
<dbReference type="InterPro" id="IPR036890">
    <property type="entry name" value="HATPase_C_sf"/>
</dbReference>
<evidence type="ECO:0000313" key="12">
    <source>
        <dbReference type="Proteomes" id="UP000054976"/>
    </source>
</evidence>
<keyword evidence="9" id="KW-0812">Transmembrane</keyword>
<evidence type="ECO:0000256" key="9">
    <source>
        <dbReference type="SAM" id="Phobius"/>
    </source>
</evidence>
<proteinExistence type="predicted"/>
<comment type="caution">
    <text evidence="11">The sequence shown here is derived from an EMBL/GenBank/DDBJ whole genome shotgun (WGS) entry which is preliminary data.</text>
</comment>
<accession>A0A0U9HQP2</accession>
<dbReference type="Proteomes" id="UP000054976">
    <property type="component" value="Unassembled WGS sequence"/>
</dbReference>
<dbReference type="InterPro" id="IPR003594">
    <property type="entry name" value="HATPase_dom"/>
</dbReference>
<dbReference type="SMART" id="SM00387">
    <property type="entry name" value="HATPase_c"/>
    <property type="match status" value="1"/>
</dbReference>
<dbReference type="STRING" id="86166.TAGGR_2253"/>
<dbReference type="PANTHER" id="PTHR43065">
    <property type="entry name" value="SENSOR HISTIDINE KINASE"/>
    <property type="match status" value="1"/>
</dbReference>
<dbReference type="InterPro" id="IPR003661">
    <property type="entry name" value="HisK_dim/P_dom"/>
</dbReference>
<dbReference type="Gene3D" id="3.30.565.10">
    <property type="entry name" value="Histidine kinase-like ATPase, C-terminal domain"/>
    <property type="match status" value="1"/>
</dbReference>
<evidence type="ECO:0000256" key="6">
    <source>
        <dbReference type="ARBA" id="ARBA00022777"/>
    </source>
</evidence>
<keyword evidence="9" id="KW-0472">Membrane</keyword>
<dbReference type="RefSeq" id="WP_059176804.1">
    <property type="nucleotide sequence ID" value="NZ_BCNO01000002.1"/>
</dbReference>
<evidence type="ECO:0000256" key="5">
    <source>
        <dbReference type="ARBA" id="ARBA00022741"/>
    </source>
</evidence>
<dbReference type="PANTHER" id="PTHR43065:SF10">
    <property type="entry name" value="PEROXIDE STRESS-ACTIVATED HISTIDINE KINASE MAK3"/>
    <property type="match status" value="1"/>
</dbReference>
<keyword evidence="5" id="KW-0547">Nucleotide-binding</keyword>
<dbReference type="EMBL" id="BCNO01000002">
    <property type="protein sequence ID" value="GAQ95363.1"/>
    <property type="molecule type" value="Genomic_DNA"/>
</dbReference>
<keyword evidence="7" id="KW-0067">ATP-binding</keyword>
<feature type="transmembrane region" description="Helical" evidence="9">
    <location>
        <begin position="24"/>
        <end position="48"/>
    </location>
</feature>
<comment type="catalytic activity">
    <reaction evidence="1">
        <text>ATP + protein L-histidine = ADP + protein N-phospho-L-histidine.</text>
        <dbReference type="EC" id="2.7.13.3"/>
    </reaction>
</comment>
<evidence type="ECO:0000256" key="7">
    <source>
        <dbReference type="ARBA" id="ARBA00022840"/>
    </source>
</evidence>
<dbReference type="GO" id="GO:0000155">
    <property type="term" value="F:phosphorelay sensor kinase activity"/>
    <property type="evidence" value="ECO:0007669"/>
    <property type="project" value="InterPro"/>
</dbReference>
<evidence type="ECO:0000256" key="1">
    <source>
        <dbReference type="ARBA" id="ARBA00000085"/>
    </source>
</evidence>
<protein>
    <recommendedName>
        <fullName evidence="2">histidine kinase</fullName>
        <ecNumber evidence="2">2.7.13.3</ecNumber>
    </recommendedName>
</protein>
<dbReference type="PRINTS" id="PR00344">
    <property type="entry name" value="BCTRLSENSOR"/>
</dbReference>
<dbReference type="Gene3D" id="6.10.340.10">
    <property type="match status" value="1"/>
</dbReference>
<evidence type="ECO:0000256" key="8">
    <source>
        <dbReference type="ARBA" id="ARBA00023012"/>
    </source>
</evidence>
<keyword evidence="6 11" id="KW-0418">Kinase</keyword>
<keyword evidence="12" id="KW-1185">Reference proteome</keyword>
<sequence>MKIIKYLKNSVIDKTLKNIQRLSIGWKIFFSFLVLFLVIMISFNLLILNYQKKSLRTQIDKNIYLILENLSKDVIDNLIFFDPLAIDEKISLAMNNPGMEYIMLTDKNGRIVGHSDKSQLGKLINIDYGKWQKTDENGIIHINLSVIAGDNYFGTLRAGISENKINYYIDEATRNLKNYIYILSILSFVLTVFLSFMLSKTLIKPLQRLKSKMANIGTDKLELCENPNNVLCKDVFKCDKTDCPAYGKERCWFISEAKENCKKCHNIDCKDCYVYKISCGDEIGYLIETFNEMIFKLRNSLQELDRTTKEKLRLEKSSAMAEMAMTVAHEIKNPLNAIKASTSYLKSNFQGEVLREFLSIIDRETERLNELITSFLSYARPVPLKYEKGNINNAIKDVIKLVDREIKEENKILKTEFDPSIPEFYFDHHQIKQAVLNLLVNATDATKEGDIISVKTEKVDGRIKITIKDSGSGIPEELIGKIFEPFFTTKTTGSGLGLACVERIIKDHDGSISVNSKLNEGTEFTIELPIKES</sequence>
<keyword evidence="9" id="KW-1133">Transmembrane helix</keyword>
<dbReference type="AlphaFoldDB" id="A0A0U9HQP2"/>
<dbReference type="Pfam" id="PF00512">
    <property type="entry name" value="HisKA"/>
    <property type="match status" value="1"/>
</dbReference>
<reference evidence="12" key="1">
    <citation type="submission" date="2016-01" db="EMBL/GenBank/DDBJ databases">
        <title>Draft genome sequence of Thermodesulfovibrio aggregans strain TGE-P1.</title>
        <authorList>
            <person name="Sekiguchi Y."/>
            <person name="Ohashi A."/>
            <person name="Matsuura N."/>
            <person name="Tourlousse M.D."/>
        </authorList>
    </citation>
    <scope>NUCLEOTIDE SEQUENCE [LARGE SCALE GENOMIC DNA]</scope>
    <source>
        <strain evidence="12">TGE-P1</strain>
    </source>
</reference>
<organism evidence="11 12">
    <name type="scientific">Thermodesulfovibrio aggregans</name>
    <dbReference type="NCBI Taxonomy" id="86166"/>
    <lineage>
        <taxon>Bacteria</taxon>
        <taxon>Pseudomonadati</taxon>
        <taxon>Nitrospirota</taxon>
        <taxon>Thermodesulfovibrionia</taxon>
        <taxon>Thermodesulfovibrionales</taxon>
        <taxon>Thermodesulfovibrionaceae</taxon>
        <taxon>Thermodesulfovibrio</taxon>
    </lineage>
</organism>
<evidence type="ECO:0000259" key="10">
    <source>
        <dbReference type="PROSITE" id="PS50109"/>
    </source>
</evidence>
<feature type="transmembrane region" description="Helical" evidence="9">
    <location>
        <begin position="179"/>
        <end position="198"/>
    </location>
</feature>
<dbReference type="SUPFAM" id="SSF47384">
    <property type="entry name" value="Homodimeric domain of signal transducing histidine kinase"/>
    <property type="match status" value="1"/>
</dbReference>
<keyword evidence="4" id="KW-0808">Transferase</keyword>
<keyword evidence="3" id="KW-0597">Phosphoprotein</keyword>
<dbReference type="OrthoDB" id="1931120at2"/>
<dbReference type="PROSITE" id="PS50109">
    <property type="entry name" value="HIS_KIN"/>
    <property type="match status" value="1"/>
</dbReference>
<gene>
    <name evidence="11" type="ORF">TAGGR_2253</name>
</gene>
<evidence type="ECO:0000256" key="2">
    <source>
        <dbReference type="ARBA" id="ARBA00012438"/>
    </source>
</evidence>
<name>A0A0U9HQP2_9BACT</name>
<dbReference type="SUPFAM" id="SSF55874">
    <property type="entry name" value="ATPase domain of HSP90 chaperone/DNA topoisomerase II/histidine kinase"/>
    <property type="match status" value="1"/>
</dbReference>
<evidence type="ECO:0000256" key="4">
    <source>
        <dbReference type="ARBA" id="ARBA00022679"/>
    </source>
</evidence>
<dbReference type="SMART" id="SM00388">
    <property type="entry name" value="HisKA"/>
    <property type="match status" value="1"/>
</dbReference>
<keyword evidence="8" id="KW-0902">Two-component regulatory system</keyword>
<dbReference type="Pfam" id="PF02518">
    <property type="entry name" value="HATPase_c"/>
    <property type="match status" value="1"/>
</dbReference>
<dbReference type="EC" id="2.7.13.3" evidence="2"/>